<evidence type="ECO:0000256" key="12">
    <source>
        <dbReference type="ARBA" id="ARBA00022833"/>
    </source>
</evidence>
<dbReference type="Gene3D" id="3.30.40.10">
    <property type="entry name" value="Zinc/RING finger domain, C3HC4 (zinc finger)"/>
    <property type="match status" value="1"/>
</dbReference>
<evidence type="ECO:0000256" key="8">
    <source>
        <dbReference type="ARBA" id="ARBA00022723"/>
    </source>
</evidence>
<dbReference type="GO" id="GO:0016567">
    <property type="term" value="P:protein ubiquitination"/>
    <property type="evidence" value="ECO:0007669"/>
    <property type="project" value="UniProtKB-UniPathway"/>
</dbReference>
<dbReference type="InterPro" id="IPR002867">
    <property type="entry name" value="IBR_dom"/>
</dbReference>
<keyword evidence="7" id="KW-0808">Transferase</keyword>
<comment type="similarity">
    <text evidence="5">Belongs to the RBR family. Ariadne subfamily.</text>
</comment>
<comment type="cofactor">
    <cofactor evidence="2">
        <name>Zn(2+)</name>
        <dbReference type="ChEBI" id="CHEBI:29105"/>
    </cofactor>
</comment>
<evidence type="ECO:0000259" key="14">
    <source>
        <dbReference type="PROSITE" id="PS50089"/>
    </source>
</evidence>
<keyword evidence="12" id="KW-0862">Zinc</keyword>
<gene>
    <name evidence="16" type="ORF">FSB_LOCUS20832</name>
</gene>
<sequence length="561" mass="64225">MDSGNEIDLYSDNDVCDYYSDDANINTDATVADADADADDDDDDDCNYDSLISPAVQNYTVLKESDIRERQHNIITEVAAVLSISKAAATITLRHFNWSVSKVHEAWFNNEDQVRKILGLLNKPVIQLPHGDYKEITCGICFDLFRRDEIVSAACGHPYCIECLGNYITTSINDGPGCLMLRCPEPACHAVIDGDMVDILVLDKDKNRYSEYVYRSYVEENKNIKWCPGPGCEYAIEFDDCGGGGGDGDDDSSWDVRCVCDCRFCWNCVEDAHRPVDCRTVAKWMAKAYDESETMTWILASTKPCPKCAKPIEKNEGCMHMTCNPPCRHEFCWICLGDWFKHLTCNGYEEGNSTSVKEVEMAKTYVRKYNHYYGRWAANNMSMLKAIADLHEVETEQIVKLSEKQGKPQIEFWFLVEAWKQIVECRRVLKWTYAYGYYLPEDEDAKKRLFEFLQGEAEVGLERLHGYAEKEVRQILYADGLSENYKEFEVTLKSLTRVTRKYFEELVRALENGLSEVQAAKTALDFQDYWSCGGCTYAANPWTQMTCQMCNGHIQHRNSYQ</sequence>
<evidence type="ECO:0000313" key="16">
    <source>
        <dbReference type="EMBL" id="SPC92950.1"/>
    </source>
</evidence>
<dbReference type="InterPro" id="IPR044066">
    <property type="entry name" value="TRIAD_supradom"/>
</dbReference>
<evidence type="ECO:0000256" key="13">
    <source>
        <dbReference type="PROSITE-ProRule" id="PRU00175"/>
    </source>
</evidence>
<evidence type="ECO:0000256" key="11">
    <source>
        <dbReference type="ARBA" id="ARBA00022786"/>
    </source>
</evidence>
<dbReference type="FunFam" id="3.30.40.10:FF:000019">
    <property type="entry name" value="RBR-type E3 ubiquitin transferase"/>
    <property type="match status" value="1"/>
</dbReference>
<evidence type="ECO:0000256" key="10">
    <source>
        <dbReference type="ARBA" id="ARBA00022771"/>
    </source>
</evidence>
<evidence type="ECO:0000256" key="1">
    <source>
        <dbReference type="ARBA" id="ARBA00001798"/>
    </source>
</evidence>
<dbReference type="PROSITE" id="PS51873">
    <property type="entry name" value="TRIAD"/>
    <property type="match status" value="1"/>
</dbReference>
<feature type="domain" description="RING-type" evidence="14">
    <location>
        <begin position="138"/>
        <end position="182"/>
    </location>
</feature>
<dbReference type="GO" id="GO:0008270">
    <property type="term" value="F:zinc ion binding"/>
    <property type="evidence" value="ECO:0007669"/>
    <property type="project" value="UniProtKB-KW"/>
</dbReference>
<name>A0A2N9G0Q4_FAGSY</name>
<dbReference type="Pfam" id="PF01485">
    <property type="entry name" value="IBR"/>
    <property type="match status" value="1"/>
</dbReference>
<dbReference type="Pfam" id="PF22191">
    <property type="entry name" value="IBR_1"/>
    <property type="match status" value="1"/>
</dbReference>
<comment type="pathway">
    <text evidence="4">Protein modification; protein ubiquitination.</text>
</comment>
<dbReference type="Pfam" id="PF19422">
    <property type="entry name" value="Ariadne"/>
    <property type="match status" value="1"/>
</dbReference>
<keyword evidence="8" id="KW-0479">Metal-binding</keyword>
<evidence type="ECO:0000256" key="2">
    <source>
        <dbReference type="ARBA" id="ARBA00001947"/>
    </source>
</evidence>
<accession>A0A2N9G0Q4</accession>
<dbReference type="EC" id="2.3.2.31" evidence="6"/>
<evidence type="ECO:0000256" key="9">
    <source>
        <dbReference type="ARBA" id="ARBA00022737"/>
    </source>
</evidence>
<feature type="domain" description="RING-type" evidence="15">
    <location>
        <begin position="134"/>
        <end position="349"/>
    </location>
</feature>
<dbReference type="FunFam" id="1.20.120.1750:FF:000027">
    <property type="entry name" value="RBR-type E3 ubiquitin transferase"/>
    <property type="match status" value="1"/>
</dbReference>
<dbReference type="EMBL" id="OIVN01001347">
    <property type="protein sequence ID" value="SPC92950.1"/>
    <property type="molecule type" value="Genomic_DNA"/>
</dbReference>
<dbReference type="Pfam" id="PF21235">
    <property type="entry name" value="UBA_ARI1"/>
    <property type="match status" value="1"/>
</dbReference>
<dbReference type="InterPro" id="IPR013083">
    <property type="entry name" value="Znf_RING/FYVE/PHD"/>
</dbReference>
<evidence type="ECO:0000256" key="6">
    <source>
        <dbReference type="ARBA" id="ARBA00012251"/>
    </source>
</evidence>
<keyword evidence="10 13" id="KW-0863">Zinc-finger</keyword>
<dbReference type="SMART" id="SM00647">
    <property type="entry name" value="IBR"/>
    <property type="match status" value="2"/>
</dbReference>
<keyword evidence="9" id="KW-0677">Repeat</keyword>
<dbReference type="SUPFAM" id="SSF57850">
    <property type="entry name" value="RING/U-box"/>
    <property type="match status" value="3"/>
</dbReference>
<dbReference type="CDD" id="cd20346">
    <property type="entry name" value="BRcat_RBR_ANKIB1"/>
    <property type="match status" value="1"/>
</dbReference>
<evidence type="ECO:0000256" key="7">
    <source>
        <dbReference type="ARBA" id="ARBA00022679"/>
    </source>
</evidence>
<dbReference type="PANTHER" id="PTHR11685">
    <property type="entry name" value="RBR FAMILY RING FINGER AND IBR DOMAIN-CONTAINING"/>
    <property type="match status" value="1"/>
</dbReference>
<dbReference type="InterPro" id="IPR031127">
    <property type="entry name" value="E3_UB_ligase_RBR"/>
</dbReference>
<dbReference type="Gene3D" id="1.20.120.1750">
    <property type="match status" value="1"/>
</dbReference>
<evidence type="ECO:0000256" key="3">
    <source>
        <dbReference type="ARBA" id="ARBA00003976"/>
    </source>
</evidence>
<dbReference type="InterPro" id="IPR017907">
    <property type="entry name" value="Znf_RING_CS"/>
</dbReference>
<reference evidence="16" key="1">
    <citation type="submission" date="2018-02" db="EMBL/GenBank/DDBJ databases">
        <authorList>
            <person name="Cohen D.B."/>
            <person name="Kent A.D."/>
        </authorList>
    </citation>
    <scope>NUCLEOTIDE SEQUENCE</scope>
</reference>
<evidence type="ECO:0000256" key="5">
    <source>
        <dbReference type="ARBA" id="ARBA00005884"/>
    </source>
</evidence>
<dbReference type="PROSITE" id="PS00518">
    <property type="entry name" value="ZF_RING_1"/>
    <property type="match status" value="2"/>
</dbReference>
<dbReference type="InterPro" id="IPR045840">
    <property type="entry name" value="Ariadne"/>
</dbReference>
<proteinExistence type="inferred from homology"/>
<dbReference type="GO" id="GO:0061630">
    <property type="term" value="F:ubiquitin protein ligase activity"/>
    <property type="evidence" value="ECO:0007669"/>
    <property type="project" value="UniProtKB-EC"/>
</dbReference>
<dbReference type="InterPro" id="IPR048962">
    <property type="entry name" value="ARIH1-like_UBL"/>
</dbReference>
<dbReference type="PROSITE" id="PS50089">
    <property type="entry name" value="ZF_RING_2"/>
    <property type="match status" value="1"/>
</dbReference>
<evidence type="ECO:0000256" key="4">
    <source>
        <dbReference type="ARBA" id="ARBA00004906"/>
    </source>
</evidence>
<comment type="function">
    <text evidence="3">Might act as an E3 ubiquitin-protein ligase, or as part of E3 complex, which accepts ubiquitin from specific E2 ubiquitin-conjugating enzymes and then transfers it to substrates.</text>
</comment>
<organism evidence="16">
    <name type="scientific">Fagus sylvatica</name>
    <name type="common">Beechnut</name>
    <dbReference type="NCBI Taxonomy" id="28930"/>
    <lineage>
        <taxon>Eukaryota</taxon>
        <taxon>Viridiplantae</taxon>
        <taxon>Streptophyta</taxon>
        <taxon>Embryophyta</taxon>
        <taxon>Tracheophyta</taxon>
        <taxon>Spermatophyta</taxon>
        <taxon>Magnoliopsida</taxon>
        <taxon>eudicotyledons</taxon>
        <taxon>Gunneridae</taxon>
        <taxon>Pentapetalae</taxon>
        <taxon>rosids</taxon>
        <taxon>fabids</taxon>
        <taxon>Fagales</taxon>
        <taxon>Fagaceae</taxon>
        <taxon>Fagus</taxon>
    </lineage>
</organism>
<protein>
    <recommendedName>
        <fullName evidence="6">RBR-type E3 ubiquitin transferase</fullName>
        <ecNumber evidence="6">2.3.2.31</ecNumber>
    </recommendedName>
</protein>
<comment type="catalytic activity">
    <reaction evidence="1">
        <text>[E2 ubiquitin-conjugating enzyme]-S-ubiquitinyl-L-cysteine + [acceptor protein]-L-lysine = [E2 ubiquitin-conjugating enzyme]-L-cysteine + [acceptor protein]-N(6)-ubiquitinyl-L-lysine.</text>
        <dbReference type="EC" id="2.3.2.31"/>
    </reaction>
</comment>
<dbReference type="UniPathway" id="UPA00143"/>
<dbReference type="InterPro" id="IPR001841">
    <property type="entry name" value="Znf_RING"/>
</dbReference>
<keyword evidence="11" id="KW-0833">Ubl conjugation pathway</keyword>
<dbReference type="AlphaFoldDB" id="A0A2N9G0Q4"/>
<evidence type="ECO:0000259" key="15">
    <source>
        <dbReference type="PROSITE" id="PS51873"/>
    </source>
</evidence>